<evidence type="ECO:0000313" key="4">
    <source>
        <dbReference type="Proteomes" id="UP000481288"/>
    </source>
</evidence>
<dbReference type="InterPro" id="IPR016024">
    <property type="entry name" value="ARM-type_fold"/>
</dbReference>
<protein>
    <submittedName>
        <fullName evidence="3">Cohesin subunit psc3</fullName>
    </submittedName>
</protein>
<organism evidence="3 4">
    <name type="scientific">Lachnellula cervina</name>
    <dbReference type="NCBI Taxonomy" id="1316786"/>
    <lineage>
        <taxon>Eukaryota</taxon>
        <taxon>Fungi</taxon>
        <taxon>Dikarya</taxon>
        <taxon>Ascomycota</taxon>
        <taxon>Pezizomycotina</taxon>
        <taxon>Leotiomycetes</taxon>
        <taxon>Helotiales</taxon>
        <taxon>Lachnaceae</taxon>
        <taxon>Lachnellula</taxon>
    </lineage>
</organism>
<dbReference type="PANTHER" id="PTHR11199:SF0">
    <property type="entry name" value="LD34181P-RELATED"/>
    <property type="match status" value="1"/>
</dbReference>
<feature type="domain" description="SCD" evidence="2">
    <location>
        <begin position="353"/>
        <end position="441"/>
    </location>
</feature>
<dbReference type="Pfam" id="PF21581">
    <property type="entry name" value="SCD"/>
    <property type="match status" value="1"/>
</dbReference>
<gene>
    <name evidence="3" type="primary">psc3</name>
    <name evidence="3" type="ORF">LCER1_G001407</name>
</gene>
<evidence type="ECO:0000313" key="3">
    <source>
        <dbReference type="EMBL" id="TVY58433.1"/>
    </source>
</evidence>
<dbReference type="GO" id="GO:0000785">
    <property type="term" value="C:chromatin"/>
    <property type="evidence" value="ECO:0007669"/>
    <property type="project" value="TreeGrafter"/>
</dbReference>
<feature type="compositionally biased region" description="Acidic residues" evidence="1">
    <location>
        <begin position="61"/>
        <end position="75"/>
    </location>
</feature>
<accession>A0A7D8V1C7</accession>
<evidence type="ECO:0000256" key="1">
    <source>
        <dbReference type="SAM" id="MobiDB-lite"/>
    </source>
</evidence>
<dbReference type="Gene3D" id="1.25.10.10">
    <property type="entry name" value="Leucine-rich Repeat Variant"/>
    <property type="match status" value="1"/>
</dbReference>
<proteinExistence type="predicted"/>
<dbReference type="InterPro" id="IPR011989">
    <property type="entry name" value="ARM-like"/>
</dbReference>
<dbReference type="Proteomes" id="UP000481288">
    <property type="component" value="Unassembled WGS sequence"/>
</dbReference>
<dbReference type="EMBL" id="QGMG01000041">
    <property type="protein sequence ID" value="TVY58433.1"/>
    <property type="molecule type" value="Genomic_DNA"/>
</dbReference>
<reference evidence="3 4" key="1">
    <citation type="submission" date="2018-05" db="EMBL/GenBank/DDBJ databases">
        <title>Whole genome sequencing for identification of molecular markers to develop diagnostic detection tools for the regulated plant pathogen Lachnellula willkommii.</title>
        <authorList>
            <person name="Giroux E."/>
            <person name="Bilodeau G."/>
        </authorList>
    </citation>
    <scope>NUCLEOTIDE SEQUENCE [LARGE SCALE GENOMIC DNA]</scope>
    <source>
        <strain evidence="3 4">CBS 625.97</strain>
    </source>
</reference>
<dbReference type="OrthoDB" id="498590at2759"/>
<feature type="compositionally biased region" description="Polar residues" evidence="1">
    <location>
        <begin position="1"/>
        <end position="21"/>
    </location>
</feature>
<feature type="compositionally biased region" description="Acidic residues" evidence="1">
    <location>
        <begin position="1111"/>
        <end position="1130"/>
    </location>
</feature>
<name>A0A7D8V1C7_9HELO</name>
<dbReference type="Pfam" id="PF24571">
    <property type="entry name" value="HEAT_SCC3-SA"/>
    <property type="match status" value="1"/>
</dbReference>
<feature type="region of interest" description="Disordered" evidence="1">
    <location>
        <begin position="1"/>
        <end position="124"/>
    </location>
</feature>
<dbReference type="InterPro" id="IPR020839">
    <property type="entry name" value="SCD"/>
</dbReference>
<dbReference type="Pfam" id="PF08514">
    <property type="entry name" value="STAG"/>
    <property type="match status" value="1"/>
</dbReference>
<dbReference type="InterPro" id="IPR013721">
    <property type="entry name" value="STAG"/>
</dbReference>
<dbReference type="PROSITE" id="PS51425">
    <property type="entry name" value="SCD"/>
    <property type="match status" value="1"/>
</dbReference>
<dbReference type="GO" id="GO:0005634">
    <property type="term" value="C:nucleus"/>
    <property type="evidence" value="ECO:0007669"/>
    <property type="project" value="TreeGrafter"/>
</dbReference>
<dbReference type="InterPro" id="IPR056396">
    <property type="entry name" value="HEAT_SCC3-SA"/>
</dbReference>
<sequence length="1169" mass="130143">MTTRRTPLMDISNNDVTSSPAPTGGRRKSGRAVKAPEKFVPDAPSSQAAPTSAKRKRGGDDVENDASDIEDEAEASDATLESADEEELRETRKRAKTTKKPAAKKAKVNGTAPPKDAPAVKLPNRPKKMKKVVINDDSAEGLYAEVFTSGDSLEDVASIWLGRFKEENVTAMAELVNFILKCAGCTIQITADDINDEDNVENKLGDIQEEYQAQNITDYPLISKARTNHAFRTSLISFFECLIKAIHESGLMYGETAIIEAMHLWLATMSSSTSRPFRHTATLIALTVTNSLCMVVKNETETAAKALRQLDGEKKKKPVNKARLADFQNKVTTNEQHKEIVEVLIKDFFDTVYVHRYRDIDPKIRVECVEALGNWILELPGMFLDGEYLRYMGWMLSDTHVTMRQEVLKQLTKIMKKNGNEGNLGGMHHFIERFRPRMVEIAARDAEPVVRASAVELIDMIREVGMLEPDDIDVIGKLIFDTEPMVRKALVGFFAANIKDLYESKVEDLGGEESLEDFLTVEDEDNYDTPRAGWIKLKCLAEILLSYDLEDQDEMPSQIDAVDYLDVSGNESRFTLAALALYEKVVELKEWEMLAGYLLFDHSSRSQGTHTDTEVALKESFKPSEQEELVLLEILNAVVKLSLSQSEDSQKAKKKGGRIETSETREIMARHLASLIPRLLKKFGADPKTATVVLRLEHVLNLGVFQELRQDSTAYAKLLDEISTQFSSHADKGVLSEAGAALLHARGFEELEEVTETKVQGLWENTINALRKISKAGEMAVRGGLKNKVLTDLSHTLARLEQLASISNCVEPLETSAGNDGRLPINILLDIVGRGVYEDLNDESLDTLEDDISISAMRSAMFYFMWKARDLIATVKSGDDIPDIEIDHLREWQDLLTANLTASFSSRSSLDPVRLLGAGTLLDMHVLFSTLIPKTNAKGKSAQVQNPETIAYLQSLVKEVAPEVQKELTLIFDALEKQYAKRSKRKLADPSEDEEPEDLDSESEDEDVEAATDNERQSDMLKTEKQLCELTGKLVLAIIAKVIDASGPLKGKLRSRMVRNQQRLGANFRQVLTYLDDPKPKGKGKKSHKSKAQQAAGAAKKAAKEKSALVVEEESDDDPFADDEPEEGTAEDLRRRELVEDDEPRSPEGNGEDAAIVEEDEDEDDVMGD</sequence>
<feature type="compositionally biased region" description="Acidic residues" evidence="1">
    <location>
        <begin position="990"/>
        <end position="1012"/>
    </location>
</feature>
<evidence type="ECO:0000259" key="2">
    <source>
        <dbReference type="PROSITE" id="PS51425"/>
    </source>
</evidence>
<dbReference type="PANTHER" id="PTHR11199">
    <property type="entry name" value="STROMAL ANTIGEN"/>
    <property type="match status" value="1"/>
</dbReference>
<dbReference type="SUPFAM" id="SSF48371">
    <property type="entry name" value="ARM repeat"/>
    <property type="match status" value="1"/>
</dbReference>
<dbReference type="GO" id="GO:0007062">
    <property type="term" value="P:sister chromatid cohesion"/>
    <property type="evidence" value="ECO:0007669"/>
    <property type="project" value="UniProtKB-ARBA"/>
</dbReference>
<dbReference type="GO" id="GO:0008278">
    <property type="term" value="C:cohesin complex"/>
    <property type="evidence" value="ECO:0007669"/>
    <property type="project" value="TreeGrafter"/>
</dbReference>
<comment type="caution">
    <text evidence="3">The sequence shown here is derived from an EMBL/GenBank/DDBJ whole genome shotgun (WGS) entry which is preliminary data.</text>
</comment>
<feature type="region of interest" description="Disordered" evidence="1">
    <location>
        <begin position="983"/>
        <end position="1020"/>
    </location>
</feature>
<keyword evidence="4" id="KW-1185">Reference proteome</keyword>
<feature type="compositionally biased region" description="Basic residues" evidence="1">
    <location>
        <begin position="1081"/>
        <end position="1091"/>
    </location>
</feature>
<feature type="compositionally biased region" description="Acidic residues" evidence="1">
    <location>
        <begin position="1155"/>
        <end position="1169"/>
    </location>
</feature>
<dbReference type="InterPro" id="IPR039662">
    <property type="entry name" value="Cohesin_Scc3/SA"/>
</dbReference>
<feature type="compositionally biased region" description="Basic residues" evidence="1">
    <location>
        <begin position="91"/>
        <end position="107"/>
    </location>
</feature>
<feature type="region of interest" description="Disordered" evidence="1">
    <location>
        <begin position="1074"/>
        <end position="1169"/>
    </location>
</feature>
<dbReference type="GO" id="GO:0003682">
    <property type="term" value="F:chromatin binding"/>
    <property type="evidence" value="ECO:0007669"/>
    <property type="project" value="TreeGrafter"/>
</dbReference>
<dbReference type="AlphaFoldDB" id="A0A7D8V1C7"/>